<evidence type="ECO:0000313" key="10">
    <source>
        <dbReference type="Proteomes" id="UP000644660"/>
    </source>
</evidence>
<dbReference type="CDD" id="cd15550">
    <property type="entry name" value="PHD_MLL5"/>
    <property type="match status" value="1"/>
</dbReference>
<evidence type="ECO:0000256" key="6">
    <source>
        <dbReference type="SAM" id="MobiDB-lite"/>
    </source>
</evidence>
<dbReference type="Proteomes" id="UP000644660">
    <property type="component" value="Unassembled WGS sequence"/>
</dbReference>
<evidence type="ECO:0000256" key="5">
    <source>
        <dbReference type="PROSITE-ProRule" id="PRU00146"/>
    </source>
</evidence>
<comment type="caution">
    <text evidence="9">The sequence shown here is derived from an EMBL/GenBank/DDBJ whole genome shotgun (WGS) entry which is preliminary data.</text>
</comment>
<feature type="region of interest" description="Disordered" evidence="6">
    <location>
        <begin position="1"/>
        <end position="51"/>
    </location>
</feature>
<dbReference type="RefSeq" id="XP_041406428.1">
    <property type="nucleotide sequence ID" value="XM_041550494.1"/>
</dbReference>
<sequence>MSSNYPDKKDSKGQGQSDLDDASTLLMFSSRKNPQSLPQSHLPPSTNLTPVVGVSQVTTNTNNDHREQISSNINYNTTTLATEHSHANHEGFTHLKLSQPPSRKSSNPAAVAAAAALATAASVPFPLKKHDTDEITKDETPDSMSSNRTEKPTLEPGSPKKWPVLDSYIVDPDSGIITCICGFDDDDGFTIQCDHCYRWQHASCYGIEDINEAPEQYLCSACQPRKLDTKTARERQKRQRESLLNKVKGSPDSQEYKKRKTNDDDETQSHHNSSTNDTTKDTDAKTNSQKTATVNQIISIVPDIRKKEHLLPPKEAFPSVYLSIEESRYEDKYVNLFIEKHKNDDCVIPYNSMQFKAIPIDVKSYNESNNARYFPGFMKLGVFITDSCQKDNFITEVVGDLDFQKNYLMDPRNQYRIWGTPKRKVTFHENWPITIDQRTCGNYTRFLRRSCDPNVRLATIRLSDGSIKFVLQAKRAIQDGEELYIGWQWDLRHPILQIINGTIDFESFDDTVKYSLIHSVDTILSNCECGCGNNSKYCHLLKIKKISQTLVKSVKSKMNNRYKLNQILCQYQLNTKKRKGPILNRLSNEISRRKEQDINMLHTNILNLSYSDTSKVNNGKNGLNKTSNSEKDKINNNSLIEKNVQTKEPFIRSLIKKDSINPNIYKGKKALDKLLSNYDDLDVTDINKLPIPVNLPYGNLISEELPGNTNTTVDMQEVRPGDHQDKISSNISEIDTPRRDIYSKFRKQILEPGLTQDSHAINSKKKLSFADYRKKLQK</sequence>
<dbReference type="PANTHER" id="PTHR46462:SF3">
    <property type="entry name" value="UPSET, ISOFORM A"/>
    <property type="match status" value="1"/>
</dbReference>
<dbReference type="InterPro" id="IPR001965">
    <property type="entry name" value="Znf_PHD"/>
</dbReference>
<dbReference type="InterPro" id="IPR013083">
    <property type="entry name" value="Znf_RING/FYVE/PHD"/>
</dbReference>
<dbReference type="InterPro" id="IPR019786">
    <property type="entry name" value="Zinc_finger_PHD-type_CS"/>
</dbReference>
<feature type="domain" description="PHD-type" evidence="7">
    <location>
        <begin position="176"/>
        <end position="225"/>
    </location>
</feature>
<dbReference type="Gene3D" id="2.170.270.10">
    <property type="entry name" value="SET domain"/>
    <property type="match status" value="1"/>
</dbReference>
<feature type="compositionally biased region" description="Basic and acidic residues" evidence="6">
    <location>
        <begin position="1"/>
        <end position="12"/>
    </location>
</feature>
<dbReference type="PROSITE" id="PS01359">
    <property type="entry name" value="ZF_PHD_1"/>
    <property type="match status" value="1"/>
</dbReference>
<dbReference type="InterPro" id="IPR011011">
    <property type="entry name" value="Znf_FYVE_PHD"/>
</dbReference>
<dbReference type="Pfam" id="PF20826">
    <property type="entry name" value="PHD_5"/>
    <property type="match status" value="1"/>
</dbReference>
<feature type="region of interest" description="Disordered" evidence="6">
    <location>
        <begin position="230"/>
        <end position="289"/>
    </location>
</feature>
<organism evidence="9 10">
    <name type="scientific">Maudiozyma barnettii</name>
    <dbReference type="NCBI Taxonomy" id="61262"/>
    <lineage>
        <taxon>Eukaryota</taxon>
        <taxon>Fungi</taxon>
        <taxon>Dikarya</taxon>
        <taxon>Ascomycota</taxon>
        <taxon>Saccharomycotina</taxon>
        <taxon>Saccharomycetes</taxon>
        <taxon>Saccharomycetales</taxon>
        <taxon>Saccharomycetaceae</taxon>
        <taxon>Maudiozyma</taxon>
    </lineage>
</organism>
<evidence type="ECO:0000256" key="3">
    <source>
        <dbReference type="ARBA" id="ARBA00022833"/>
    </source>
</evidence>
<feature type="compositionally biased region" description="Basic and acidic residues" evidence="6">
    <location>
        <begin position="84"/>
        <end position="93"/>
    </location>
</feature>
<evidence type="ECO:0008006" key="11">
    <source>
        <dbReference type="Google" id="ProtNLM"/>
    </source>
</evidence>
<keyword evidence="10" id="KW-1185">Reference proteome</keyword>
<dbReference type="SMART" id="SM00317">
    <property type="entry name" value="SET"/>
    <property type="match status" value="1"/>
</dbReference>
<feature type="compositionally biased region" description="Basic and acidic residues" evidence="6">
    <location>
        <begin position="128"/>
        <end position="140"/>
    </location>
</feature>
<evidence type="ECO:0000259" key="7">
    <source>
        <dbReference type="PROSITE" id="PS50016"/>
    </source>
</evidence>
<dbReference type="AlphaFoldDB" id="A0A8H2VFD0"/>
<accession>A0A8H2VFD0</accession>
<keyword evidence="3" id="KW-0862">Zinc</keyword>
<dbReference type="Gene3D" id="3.30.40.10">
    <property type="entry name" value="Zinc/RING finger domain, C3HC4 (zinc finger)"/>
    <property type="match status" value="1"/>
</dbReference>
<dbReference type="GO" id="GO:0008270">
    <property type="term" value="F:zinc ion binding"/>
    <property type="evidence" value="ECO:0007669"/>
    <property type="project" value="UniProtKB-KW"/>
</dbReference>
<proteinExistence type="predicted"/>
<dbReference type="InterPro" id="IPR001214">
    <property type="entry name" value="SET_dom"/>
</dbReference>
<keyword evidence="1" id="KW-0479">Metal-binding</keyword>
<evidence type="ECO:0000256" key="4">
    <source>
        <dbReference type="ARBA" id="ARBA00022853"/>
    </source>
</evidence>
<feature type="domain" description="SET" evidence="8">
    <location>
        <begin position="351"/>
        <end position="488"/>
    </location>
</feature>
<dbReference type="PROSITE" id="PS50016">
    <property type="entry name" value="ZF_PHD_2"/>
    <property type="match status" value="1"/>
</dbReference>
<evidence type="ECO:0000256" key="1">
    <source>
        <dbReference type="ARBA" id="ARBA00022723"/>
    </source>
</evidence>
<dbReference type="InterPro" id="IPR019787">
    <property type="entry name" value="Znf_PHD-finger"/>
</dbReference>
<evidence type="ECO:0000259" key="8">
    <source>
        <dbReference type="PROSITE" id="PS50280"/>
    </source>
</evidence>
<dbReference type="GO" id="GO:0006355">
    <property type="term" value="P:regulation of DNA-templated transcription"/>
    <property type="evidence" value="ECO:0007669"/>
    <property type="project" value="TreeGrafter"/>
</dbReference>
<evidence type="ECO:0000313" key="9">
    <source>
        <dbReference type="EMBL" id="CAB4254584.1"/>
    </source>
</evidence>
<dbReference type="GO" id="GO:0034967">
    <property type="term" value="C:Set3 complex"/>
    <property type="evidence" value="ECO:0007669"/>
    <property type="project" value="TreeGrafter"/>
</dbReference>
<feature type="compositionally biased region" description="Basic and acidic residues" evidence="6">
    <location>
        <begin position="230"/>
        <end position="243"/>
    </location>
</feature>
<feature type="compositionally biased region" description="Low complexity" evidence="6">
    <location>
        <begin position="34"/>
        <end position="45"/>
    </location>
</feature>
<dbReference type="SUPFAM" id="SSF57903">
    <property type="entry name" value="FYVE/PHD zinc finger"/>
    <property type="match status" value="1"/>
</dbReference>
<dbReference type="SMART" id="SM00249">
    <property type="entry name" value="PHD"/>
    <property type="match status" value="1"/>
</dbReference>
<dbReference type="InterPro" id="IPR046341">
    <property type="entry name" value="SET_dom_sf"/>
</dbReference>
<protein>
    <recommendedName>
        <fullName evidence="11">SET domain-containing protein</fullName>
    </recommendedName>
</protein>
<feature type="region of interest" description="Disordered" evidence="6">
    <location>
        <begin position="84"/>
        <end position="107"/>
    </location>
</feature>
<name>A0A8H2VFD0_9SACH</name>
<dbReference type="EMBL" id="CAEFZW010000004">
    <property type="protein sequence ID" value="CAB4254584.1"/>
    <property type="molecule type" value="Genomic_DNA"/>
</dbReference>
<keyword evidence="2 5" id="KW-0863">Zinc-finger</keyword>
<reference evidence="9 10" key="1">
    <citation type="submission" date="2020-05" db="EMBL/GenBank/DDBJ databases">
        <authorList>
            <person name="Casaregola S."/>
            <person name="Devillers H."/>
            <person name="Grondin C."/>
        </authorList>
    </citation>
    <scope>NUCLEOTIDE SEQUENCE [LARGE SCALE GENOMIC DNA]</scope>
    <source>
        <strain evidence="9 10">CLIB 1767</strain>
    </source>
</reference>
<keyword evidence="4" id="KW-0156">Chromatin regulator</keyword>
<dbReference type="PANTHER" id="PTHR46462">
    <property type="entry name" value="UPSET, ISOFORM A"/>
    <property type="match status" value="1"/>
</dbReference>
<dbReference type="GO" id="GO:0070210">
    <property type="term" value="C:Rpd3L-Expanded complex"/>
    <property type="evidence" value="ECO:0007669"/>
    <property type="project" value="TreeGrafter"/>
</dbReference>
<dbReference type="Pfam" id="PF00856">
    <property type="entry name" value="SET"/>
    <property type="match status" value="1"/>
</dbReference>
<dbReference type="GeneID" id="64857584"/>
<evidence type="ECO:0000256" key="2">
    <source>
        <dbReference type="ARBA" id="ARBA00022771"/>
    </source>
</evidence>
<dbReference type="OrthoDB" id="20872at2759"/>
<gene>
    <name evidence="9" type="ORF">KABA2_04S09614</name>
</gene>
<dbReference type="GO" id="GO:0006325">
    <property type="term" value="P:chromatin organization"/>
    <property type="evidence" value="ECO:0007669"/>
    <property type="project" value="UniProtKB-KW"/>
</dbReference>
<dbReference type="PROSITE" id="PS50280">
    <property type="entry name" value="SET"/>
    <property type="match status" value="1"/>
</dbReference>
<feature type="region of interest" description="Disordered" evidence="6">
    <location>
        <begin position="128"/>
        <end position="161"/>
    </location>
</feature>
<dbReference type="SUPFAM" id="SSF82199">
    <property type="entry name" value="SET domain"/>
    <property type="match status" value="1"/>
</dbReference>